<keyword evidence="9" id="KW-0653">Protein transport</keyword>
<dbReference type="SUPFAM" id="SSF90209">
    <property type="entry name" value="Ran binding protein zinc finger-like"/>
    <property type="match status" value="4"/>
</dbReference>
<feature type="region of interest" description="Disordered" evidence="20">
    <location>
        <begin position="164"/>
        <end position="194"/>
    </location>
</feature>
<feature type="region of interest" description="Disordered" evidence="20">
    <location>
        <begin position="591"/>
        <end position="627"/>
    </location>
</feature>
<feature type="region of interest" description="Disordered" evidence="20">
    <location>
        <begin position="215"/>
        <end position="270"/>
    </location>
</feature>
<keyword evidence="12" id="KW-0906">Nuclear pore complex</keyword>
<evidence type="ECO:0000256" key="5">
    <source>
        <dbReference type="ARBA" id="ARBA00022723"/>
    </source>
</evidence>
<evidence type="ECO:0000259" key="21">
    <source>
        <dbReference type="PROSITE" id="PS50199"/>
    </source>
</evidence>
<keyword evidence="14" id="KW-0539">Nucleus</keyword>
<evidence type="ECO:0000256" key="6">
    <source>
        <dbReference type="ARBA" id="ARBA00022771"/>
    </source>
</evidence>
<accession>A0ABM1DRI8</accession>
<evidence type="ECO:0000256" key="10">
    <source>
        <dbReference type="ARBA" id="ARBA00023010"/>
    </source>
</evidence>
<evidence type="ECO:0000256" key="7">
    <source>
        <dbReference type="ARBA" id="ARBA00022816"/>
    </source>
</evidence>
<dbReference type="InterPro" id="IPR036443">
    <property type="entry name" value="Znf_RanBP2_sf"/>
</dbReference>
<keyword evidence="6 19" id="KW-0863">Zinc-finger</keyword>
<feature type="compositionally biased region" description="Polar residues" evidence="20">
    <location>
        <begin position="670"/>
        <end position="687"/>
    </location>
</feature>
<feature type="compositionally biased region" description="Low complexity" evidence="20">
    <location>
        <begin position="688"/>
        <end position="702"/>
    </location>
</feature>
<protein>
    <recommendedName>
        <fullName evidence="16">Nuclear pore complex protein Nup153</fullName>
    </recommendedName>
    <alternativeName>
        <fullName evidence="18">153 kDa nucleoporin</fullName>
    </alternativeName>
    <alternativeName>
        <fullName evidence="17">Nucleoporin Nup153</fullName>
    </alternativeName>
</protein>
<evidence type="ECO:0000313" key="22">
    <source>
        <dbReference type="Proteomes" id="UP000695022"/>
    </source>
</evidence>
<evidence type="ECO:0000256" key="15">
    <source>
        <dbReference type="ARBA" id="ARBA00060842"/>
    </source>
</evidence>
<feature type="compositionally biased region" description="Acidic residues" evidence="20">
    <location>
        <begin position="242"/>
        <end position="252"/>
    </location>
</feature>
<evidence type="ECO:0000256" key="16">
    <source>
        <dbReference type="ARBA" id="ARBA00068609"/>
    </source>
</evidence>
<dbReference type="Pfam" id="PF08604">
    <property type="entry name" value="Nup153"/>
    <property type="match status" value="2"/>
</dbReference>
<dbReference type="SMART" id="SM00547">
    <property type="entry name" value="ZnF_RBZ"/>
    <property type="match status" value="4"/>
</dbReference>
<evidence type="ECO:0000256" key="14">
    <source>
        <dbReference type="ARBA" id="ARBA00023242"/>
    </source>
</evidence>
<keyword evidence="10" id="KW-0811">Translocation</keyword>
<dbReference type="PANTHER" id="PTHR23193">
    <property type="entry name" value="NUCLEAR PORE COMPLEX PROTEIN NUP"/>
    <property type="match status" value="1"/>
</dbReference>
<feature type="domain" description="RanBP2-type" evidence="21">
    <location>
        <begin position="766"/>
        <end position="795"/>
    </location>
</feature>
<evidence type="ECO:0000256" key="12">
    <source>
        <dbReference type="ARBA" id="ARBA00023132"/>
    </source>
</evidence>
<evidence type="ECO:0000256" key="20">
    <source>
        <dbReference type="SAM" id="MobiDB-lite"/>
    </source>
</evidence>
<evidence type="ECO:0000313" key="23">
    <source>
        <dbReference type="RefSeq" id="XP_014662559.1"/>
    </source>
</evidence>
<feature type="compositionally biased region" description="Basic and acidic residues" evidence="20">
    <location>
        <begin position="866"/>
        <end position="885"/>
    </location>
</feature>
<feature type="region of interest" description="Disordered" evidence="20">
    <location>
        <begin position="290"/>
        <end position="324"/>
    </location>
</feature>
<evidence type="ECO:0000256" key="11">
    <source>
        <dbReference type="ARBA" id="ARBA00023125"/>
    </source>
</evidence>
<feature type="compositionally biased region" description="Polar residues" evidence="20">
    <location>
        <begin position="1460"/>
        <end position="1475"/>
    </location>
</feature>
<feature type="region of interest" description="Disordered" evidence="20">
    <location>
        <begin position="118"/>
        <end position="149"/>
    </location>
</feature>
<feature type="region of interest" description="Disordered" evidence="20">
    <location>
        <begin position="1229"/>
        <end position="1256"/>
    </location>
</feature>
<feature type="domain" description="RanBP2-type" evidence="21">
    <location>
        <begin position="897"/>
        <end position="926"/>
    </location>
</feature>
<evidence type="ECO:0000256" key="17">
    <source>
        <dbReference type="ARBA" id="ARBA00078197"/>
    </source>
</evidence>
<keyword evidence="5" id="KW-0479">Metal-binding</keyword>
<dbReference type="InterPro" id="IPR026054">
    <property type="entry name" value="Nucleoporin"/>
</dbReference>
<dbReference type="PROSITE" id="PS50199">
    <property type="entry name" value="ZF_RANBP2_2"/>
    <property type="match status" value="4"/>
</dbReference>
<dbReference type="RefSeq" id="XP_014662559.1">
    <property type="nucleotide sequence ID" value="XM_014807073.1"/>
</dbReference>
<keyword evidence="8" id="KW-0862">Zinc</keyword>
<evidence type="ECO:0000256" key="19">
    <source>
        <dbReference type="PROSITE-ProRule" id="PRU00322"/>
    </source>
</evidence>
<feature type="compositionally biased region" description="Polar residues" evidence="20">
    <location>
        <begin position="1229"/>
        <end position="1240"/>
    </location>
</feature>
<feature type="domain" description="RanBP2-type" evidence="21">
    <location>
        <begin position="821"/>
        <end position="850"/>
    </location>
</feature>
<evidence type="ECO:0000256" key="13">
    <source>
        <dbReference type="ARBA" id="ARBA00023136"/>
    </source>
</evidence>
<evidence type="ECO:0000256" key="18">
    <source>
        <dbReference type="ARBA" id="ARBA00079437"/>
    </source>
</evidence>
<proteinExistence type="inferred from homology"/>
<feature type="compositionally biased region" description="Polar residues" evidence="20">
    <location>
        <begin position="290"/>
        <end position="300"/>
    </location>
</feature>
<evidence type="ECO:0000256" key="8">
    <source>
        <dbReference type="ARBA" id="ARBA00022833"/>
    </source>
</evidence>
<reference evidence="23" key="1">
    <citation type="submission" date="2025-08" db="UniProtKB">
        <authorList>
            <consortium name="RefSeq"/>
        </authorList>
    </citation>
    <scope>IDENTIFICATION</scope>
</reference>
<comment type="cofactor">
    <cofactor evidence="1">
        <name>Zn(2+)</name>
        <dbReference type="ChEBI" id="CHEBI:29105"/>
    </cofactor>
</comment>
<feature type="compositionally biased region" description="Polar residues" evidence="20">
    <location>
        <begin position="1602"/>
        <end position="1615"/>
    </location>
</feature>
<dbReference type="PROSITE" id="PS01358">
    <property type="entry name" value="ZF_RANBP2_1"/>
    <property type="match status" value="4"/>
</dbReference>
<feature type="compositionally biased region" description="Basic residues" evidence="20">
    <location>
        <begin position="1619"/>
        <end position="1631"/>
    </location>
</feature>
<evidence type="ECO:0000256" key="3">
    <source>
        <dbReference type="ARBA" id="ARBA00004567"/>
    </source>
</evidence>
<dbReference type="Gene3D" id="4.10.1060.10">
    <property type="entry name" value="Zinc finger, RanBP2-type"/>
    <property type="match status" value="4"/>
</dbReference>
<gene>
    <name evidence="23" type="primary">LOC106805479</name>
</gene>
<dbReference type="Proteomes" id="UP000695022">
    <property type="component" value="Unplaced"/>
</dbReference>
<dbReference type="InterPro" id="IPR013913">
    <property type="entry name" value="Nup153_N"/>
</dbReference>
<dbReference type="GeneID" id="106805479"/>
<comment type="similarity">
    <text evidence="15">Belongs to the NUP153 family.</text>
</comment>
<feature type="region of interest" description="Disordered" evidence="20">
    <location>
        <begin position="1"/>
        <end position="24"/>
    </location>
</feature>
<keyword evidence="13" id="KW-0472">Membrane</keyword>
<dbReference type="InterPro" id="IPR001876">
    <property type="entry name" value="Znf_RanBP2"/>
</dbReference>
<evidence type="ECO:0000256" key="1">
    <source>
        <dbReference type="ARBA" id="ARBA00001947"/>
    </source>
</evidence>
<feature type="region of interest" description="Disordered" evidence="20">
    <location>
        <begin position="1599"/>
        <end position="1631"/>
    </location>
</feature>
<organism evidence="22 23">
    <name type="scientific">Priapulus caudatus</name>
    <name type="common">Priapulid worm</name>
    <dbReference type="NCBI Taxonomy" id="37621"/>
    <lineage>
        <taxon>Eukaryota</taxon>
        <taxon>Metazoa</taxon>
        <taxon>Ecdysozoa</taxon>
        <taxon>Scalidophora</taxon>
        <taxon>Priapulida</taxon>
        <taxon>Priapulimorpha</taxon>
        <taxon>Priapulimorphida</taxon>
        <taxon>Priapulidae</taxon>
        <taxon>Priapulus</taxon>
    </lineage>
</organism>
<feature type="region of interest" description="Disordered" evidence="20">
    <location>
        <begin position="533"/>
        <end position="562"/>
    </location>
</feature>
<feature type="region of interest" description="Disordered" evidence="20">
    <location>
        <begin position="1451"/>
        <end position="1484"/>
    </location>
</feature>
<evidence type="ECO:0000256" key="2">
    <source>
        <dbReference type="ARBA" id="ARBA00004126"/>
    </source>
</evidence>
<dbReference type="Pfam" id="PF00641">
    <property type="entry name" value="Zn_ribbon_RanBP"/>
    <property type="match status" value="4"/>
</dbReference>
<feature type="region of interest" description="Disordered" evidence="20">
    <location>
        <begin position="469"/>
        <end position="495"/>
    </location>
</feature>
<name>A0ABM1DRI8_PRICU</name>
<dbReference type="PANTHER" id="PTHR23193:SF23">
    <property type="entry name" value="NUCLEAR PORE COMPLEX PROTEIN NUP153"/>
    <property type="match status" value="1"/>
</dbReference>
<feature type="region of interest" description="Disordered" evidence="20">
    <location>
        <begin position="656"/>
        <end position="705"/>
    </location>
</feature>
<feature type="compositionally biased region" description="Polar residues" evidence="20">
    <location>
        <begin position="310"/>
        <end position="324"/>
    </location>
</feature>
<feature type="domain" description="RanBP2-type" evidence="21">
    <location>
        <begin position="941"/>
        <end position="970"/>
    </location>
</feature>
<evidence type="ECO:0000256" key="9">
    <source>
        <dbReference type="ARBA" id="ARBA00022927"/>
    </source>
</evidence>
<feature type="region of interest" description="Disordered" evidence="20">
    <location>
        <begin position="848"/>
        <end position="885"/>
    </location>
</feature>
<keyword evidence="22" id="KW-1185">Reference proteome</keyword>
<keyword evidence="4" id="KW-0813">Transport</keyword>
<sequence length="1631" mass="167393">MMRESTGKIRAKRTRGPKPYERTKSLLERVTSTVKSLLVPSWLSGEGYSGSTFDDNNEEDDIVELEDNHYPHGYQIAQDDQVTSPSFGTSLMDGPSRPRIYSSPADTQIASLREGRGFLKSSANDNGSTLKLRDHERTSSVPTSYNCGPVLNQRARGARHSLRLDRHLDTETPKIGNPNQVTGDGFRSLPFSEYSSSKGEPLVRSYAHSDKYQVAGQAPASSLETEPAPINVDDTDRVTESDLAEEEGETDSDASTSGCSSLKPDREKMEAALSESLPLTRDSLRKLTGNLSSVANTSGRRVSDNMETAHASSRQSSLWSVMPQLSESRPQSVASSSTSFRRQSFNSSIFGSAVGRDPVSMYGTGVLESPFYPGKTSYGGASTFRRGKLVSDPYQSASRSAIKVNARNSTGTGYGVTSSTARKILDTLERMSTPLNDTKKIPLPSNDLDATALTPLSYTPSSTLRRLRLHGHTPSKRSIDVRRGPPAAKLNSPRPASIATNRRSLLLKNTSAEREAEAAKAAVRDDGLACESRAAGGKMKRPRTSHHATVQRDEETTEADVETPDFSQNIGLELNSMPQFNFSTPILPVESSATPVSHSRKVRSDNPAEQNAVTSAGLRPQKFTFSSPIQQAPVSKNLRGEGNQGMFKFSSPVSVTTEDAKKETPEHTFQFGTGSRRSSDKSGFQFVSPSSSAPSTKSDTSPVAGVLKSGSVLEALGKRGMSPAQQDVDNESGALKPAAELMRGSVMDILGNGGRTVPLSAKAFKTTNSWSCPTCLINNKEKDSECAACKTAKPVASAVPDTNTTTEGARNAGWSSQFKPAADSWPCPTCLINNKNSDARCVACQTQKPGGGTASTSSSGFSPVSYKRDDIREASGSDRKSGREDAVAGFGDRFKQPTGNWSCSVCMVSNSVTADKCLACETPKSGASGVKSGFGDKFKVVSGNWECDTCMVRNKGEASKCIACTTPRPGSQAIVAPSSSLGSSVSIGAGGFTFGGASKSAEPAAASTFKLTTSSPSSREFGSGGFALGGDSDKVDEKSVSKPTFTFGAPTTTTTASASTAAAPAVGGFKFGAEKDNKAPAVPTKPGGFSFGNNPVVVDAPGGASAVPAATPAAVKFDFAATETQKATLFSVAPTQKSDVVATSADSSKSASAATYSFGAIAAKPAAAVTTSGAGEKAAFAGASTAKPGGFSFGNAAEPASAIPLVSGVFGQASASKPTVNFAFGNSGTNTTSSADNKPSFTFGKPAEAGGKTDKSAFGFEKSASTQGSSAAAAAAPQVSKSGGFMFGQSADSSKQSFAFGQPAAAVAPTQPVFSFGQSATVKPNTGFVPSPSSKRQNDDTEGAAGGKKTFQFNAVPTAASNPLSFGQSTTTSVATTLAFGQAATTSAVTPLAFGQGTSTSSAAPLAFGQSATTSAAAPLAFGQPTSTTAPSSASFAFNATTQAQAPTSSFVFGAPTAPTFPSSRQPPGFGSTTPAFGAGSSAASTPAFGSTAPTFGSTAAFNTPAAPAAAPAPAFGSSAVTSPPSFGSAAGGGFNFNAVPNLQFGATAQPAAAPFAFNQAAAAAPAPAPSAGFDFSQSSAPGAGAGAAAGGGGFNFGGPNPTFNFSAGPTQQSGVAARKIKRAVRRTARK</sequence>
<comment type="subcellular location">
    <subcellularLocation>
        <location evidence="2">Nucleus membrane</location>
    </subcellularLocation>
    <subcellularLocation>
        <location evidence="3">Nucleus</location>
        <location evidence="3">Nuclear pore complex</location>
    </subcellularLocation>
</comment>
<keyword evidence="7" id="KW-0509">mRNA transport</keyword>
<evidence type="ECO:0000256" key="4">
    <source>
        <dbReference type="ARBA" id="ARBA00022448"/>
    </source>
</evidence>
<feature type="region of interest" description="Disordered" evidence="20">
    <location>
        <begin position="1322"/>
        <end position="1347"/>
    </location>
</feature>
<keyword evidence="11" id="KW-0238">DNA-binding</keyword>